<protein>
    <recommendedName>
        <fullName evidence="4">Phosphoglycerate mutase</fullName>
    </recommendedName>
</protein>
<dbReference type="AlphaFoldDB" id="A0A5J6MR08"/>
<sequence length="186" mass="21039">MILVRHGQSEFNVVYSKTRVDPGIHDPRLTEEGRRQALAAAERLAGQNLTLLLSSPYTRALQTAQIIAEALDLPIAIEPMVREHCKFHCDVGTLRSELALAWPELDFGTLPERWWHGALNETAEEVVERSRHFRERMAGHEDWSRIGVVTHWGFIRSLTGTEVVNGELLRFDPILGKAFPLADRAP</sequence>
<dbReference type="Gene3D" id="3.40.50.1240">
    <property type="entry name" value="Phosphoglycerate mutase-like"/>
    <property type="match status" value="1"/>
</dbReference>
<evidence type="ECO:0000313" key="3">
    <source>
        <dbReference type="Proteomes" id="UP000326202"/>
    </source>
</evidence>
<accession>A0A5J6MR08</accession>
<dbReference type="PANTHER" id="PTHR48100:SF57">
    <property type="entry name" value="PHOSPHOGLYCERATE MUTASE"/>
    <property type="match status" value="1"/>
</dbReference>
<evidence type="ECO:0000313" key="2">
    <source>
        <dbReference type="EMBL" id="QEX19874.1"/>
    </source>
</evidence>
<dbReference type="SUPFAM" id="SSF53254">
    <property type="entry name" value="Phosphoglycerate mutase-like"/>
    <property type="match status" value="1"/>
</dbReference>
<name>A0A5J6MR08_9PROT</name>
<dbReference type="EMBL" id="CP042906">
    <property type="protein sequence ID" value="QEX19874.1"/>
    <property type="molecule type" value="Genomic_DNA"/>
</dbReference>
<reference evidence="2 3" key="1">
    <citation type="submission" date="2019-08" db="EMBL/GenBank/DDBJ databases">
        <title>Hyperibacter terrae gen. nov., sp. nov. and Hyperibacter viscosus sp. nov., two new members in the family Rhodospirillaceae isolated from the rhizosphere of Hypericum perforatum.</title>
        <authorList>
            <person name="Noviana Z."/>
        </authorList>
    </citation>
    <scope>NUCLEOTIDE SEQUENCE [LARGE SCALE GENOMIC DNA]</scope>
    <source>
        <strain evidence="2 3">R5913</strain>
    </source>
</reference>
<dbReference type="Pfam" id="PF00300">
    <property type="entry name" value="His_Phos_1"/>
    <property type="match status" value="1"/>
</dbReference>
<feature type="binding site" evidence="1">
    <location>
        <position position="59"/>
    </location>
    <ligand>
        <name>substrate</name>
    </ligand>
</feature>
<dbReference type="SMART" id="SM00855">
    <property type="entry name" value="PGAM"/>
    <property type="match status" value="1"/>
</dbReference>
<dbReference type="KEGG" id="htq:FRZ44_51890"/>
<organism evidence="2 3">
    <name type="scientific">Hypericibacter terrae</name>
    <dbReference type="NCBI Taxonomy" id="2602015"/>
    <lineage>
        <taxon>Bacteria</taxon>
        <taxon>Pseudomonadati</taxon>
        <taxon>Pseudomonadota</taxon>
        <taxon>Alphaproteobacteria</taxon>
        <taxon>Rhodospirillales</taxon>
        <taxon>Dongiaceae</taxon>
        <taxon>Hypericibacter</taxon>
    </lineage>
</organism>
<feature type="binding site" evidence="1">
    <location>
        <begin position="5"/>
        <end position="12"/>
    </location>
    <ligand>
        <name>substrate</name>
    </ligand>
</feature>
<dbReference type="Proteomes" id="UP000326202">
    <property type="component" value="Chromosome"/>
</dbReference>
<dbReference type="OrthoDB" id="9781415at2"/>
<dbReference type="InterPro" id="IPR001345">
    <property type="entry name" value="PG/BPGM_mutase_AS"/>
</dbReference>
<proteinExistence type="predicted"/>
<evidence type="ECO:0008006" key="4">
    <source>
        <dbReference type="Google" id="ProtNLM"/>
    </source>
</evidence>
<dbReference type="CDD" id="cd07067">
    <property type="entry name" value="HP_PGM_like"/>
    <property type="match status" value="1"/>
</dbReference>
<dbReference type="InterPro" id="IPR013078">
    <property type="entry name" value="His_Pase_superF_clade-1"/>
</dbReference>
<gene>
    <name evidence="2" type="ORF">FRZ44_51890</name>
</gene>
<evidence type="ECO:0000256" key="1">
    <source>
        <dbReference type="PIRSR" id="PIRSR613078-2"/>
    </source>
</evidence>
<dbReference type="GO" id="GO:0005737">
    <property type="term" value="C:cytoplasm"/>
    <property type="evidence" value="ECO:0007669"/>
    <property type="project" value="TreeGrafter"/>
</dbReference>
<dbReference type="InterPro" id="IPR029033">
    <property type="entry name" value="His_PPase_superfam"/>
</dbReference>
<dbReference type="PROSITE" id="PS00175">
    <property type="entry name" value="PG_MUTASE"/>
    <property type="match status" value="1"/>
</dbReference>
<dbReference type="GO" id="GO:0016791">
    <property type="term" value="F:phosphatase activity"/>
    <property type="evidence" value="ECO:0007669"/>
    <property type="project" value="TreeGrafter"/>
</dbReference>
<keyword evidence="3" id="KW-1185">Reference proteome</keyword>
<dbReference type="RefSeq" id="WP_151179896.1">
    <property type="nucleotide sequence ID" value="NZ_CP042906.1"/>
</dbReference>
<dbReference type="PANTHER" id="PTHR48100">
    <property type="entry name" value="BROAD-SPECIFICITY PHOSPHATASE YOR283W-RELATED"/>
    <property type="match status" value="1"/>
</dbReference>
<dbReference type="InterPro" id="IPR050275">
    <property type="entry name" value="PGM_Phosphatase"/>
</dbReference>